<dbReference type="InterPro" id="IPR049551">
    <property type="entry name" value="PKS_DH_C"/>
</dbReference>
<dbReference type="PANTHER" id="PTHR43775">
    <property type="entry name" value="FATTY ACID SYNTHASE"/>
    <property type="match status" value="1"/>
</dbReference>
<dbReference type="Pfam" id="PF08659">
    <property type="entry name" value="KR"/>
    <property type="match status" value="1"/>
</dbReference>
<dbReference type="SMART" id="SM00826">
    <property type="entry name" value="PKS_DH"/>
    <property type="match status" value="1"/>
</dbReference>
<dbReference type="CDD" id="cd00833">
    <property type="entry name" value="PKS"/>
    <property type="match status" value="1"/>
</dbReference>
<dbReference type="STRING" id="485913.Krac_0080"/>
<dbReference type="SMART" id="SM00825">
    <property type="entry name" value="PKS_KS"/>
    <property type="match status" value="1"/>
</dbReference>
<dbReference type="eggNOG" id="COG1028">
    <property type="taxonomic scope" value="Bacteria"/>
</dbReference>
<keyword evidence="2" id="KW-0597">Phosphoprotein</keyword>
<dbReference type="InterPro" id="IPR009081">
    <property type="entry name" value="PP-bd_ACP"/>
</dbReference>
<dbReference type="Pfam" id="PF00109">
    <property type="entry name" value="ketoacyl-synt"/>
    <property type="match status" value="1"/>
</dbReference>
<dbReference type="SUPFAM" id="SSF51735">
    <property type="entry name" value="NAD(P)-binding Rossmann-fold domains"/>
    <property type="match status" value="2"/>
</dbReference>
<gene>
    <name evidence="8" type="ORF">Krac_0080</name>
</gene>
<dbReference type="Pfam" id="PF21394">
    <property type="entry name" value="Beta-ketacyl_N"/>
    <property type="match status" value="1"/>
</dbReference>
<dbReference type="PANTHER" id="PTHR43775:SF37">
    <property type="entry name" value="SI:DKEY-61P9.11"/>
    <property type="match status" value="1"/>
</dbReference>
<dbReference type="InterPro" id="IPR006162">
    <property type="entry name" value="Ppantetheine_attach_site"/>
</dbReference>
<dbReference type="Pfam" id="PF21089">
    <property type="entry name" value="PKS_DH_N"/>
    <property type="match status" value="1"/>
</dbReference>
<feature type="domain" description="PKS/mFAS DH" evidence="7">
    <location>
        <begin position="744"/>
        <end position="1037"/>
    </location>
</feature>
<reference evidence="8 9" key="1">
    <citation type="journal article" date="2011" name="Stand. Genomic Sci.">
        <title>Non-contiguous finished genome sequence and contextual data of the filamentous soil bacterium Ktedonobacter racemifer type strain (SOSP1-21).</title>
        <authorList>
            <person name="Chang Y.J."/>
            <person name="Land M."/>
            <person name="Hauser L."/>
            <person name="Chertkov O."/>
            <person name="Del Rio T.G."/>
            <person name="Nolan M."/>
            <person name="Copeland A."/>
            <person name="Tice H."/>
            <person name="Cheng J.F."/>
            <person name="Lucas S."/>
            <person name="Han C."/>
            <person name="Goodwin L."/>
            <person name="Pitluck S."/>
            <person name="Ivanova N."/>
            <person name="Ovchinikova G."/>
            <person name="Pati A."/>
            <person name="Chen A."/>
            <person name="Palaniappan K."/>
            <person name="Mavromatis K."/>
            <person name="Liolios K."/>
            <person name="Brettin T."/>
            <person name="Fiebig A."/>
            <person name="Rohde M."/>
            <person name="Abt B."/>
            <person name="Goker M."/>
            <person name="Detter J.C."/>
            <person name="Woyke T."/>
            <person name="Bristow J."/>
            <person name="Eisen J.A."/>
            <person name="Markowitz V."/>
            <person name="Hugenholtz P."/>
            <person name="Kyrpides N.C."/>
            <person name="Klenk H.P."/>
            <person name="Lapidus A."/>
        </authorList>
    </citation>
    <scope>NUCLEOTIDE SEQUENCE [LARGE SCALE GENOMIC DNA]</scope>
    <source>
        <strain evidence="9">DSM 44963</strain>
    </source>
</reference>
<dbReference type="GO" id="GO:0004312">
    <property type="term" value="F:fatty acid synthase activity"/>
    <property type="evidence" value="ECO:0007669"/>
    <property type="project" value="TreeGrafter"/>
</dbReference>
<evidence type="ECO:0000259" key="7">
    <source>
        <dbReference type="PROSITE" id="PS52019"/>
    </source>
</evidence>
<dbReference type="PROSITE" id="PS00012">
    <property type="entry name" value="PHOSPHOPANTETHEINE"/>
    <property type="match status" value="1"/>
</dbReference>
<sequence>MGTSFAIDAACSSSLIAVDQAVHNLRAGACRIAVAGGVNVILNPDHTIGFSQGKMMAPDGHCKTYDAAADGYVRSEGAGVVILKLLSQAQTDGDQIYAIIRGSASNNDGHCDSFMAPSTQGQQAGLKKALENASVDPLTIDYVEAHGPGTKAGDPVEIETLGEVLCNNRPAEHALLVGSVKTNIGHTEGAAGVTGLMKAALSLRYGMIPGNLHFHTPSPAIPWERYALTIPTALTPWPHSVGTPHRAAVCSYGIAGTNSYVILEEAPHAVAAETEPDEEPSTTYLLPLSAQTDKALQELTQRYVAHLEQEEYKAQTLRDICYTASLGRLPREERLAVTSSSKSELHRKLSAFGQGEASVELLRGRHIATKKHKIAWIFPGQGSQWLGMGRDLLAQEPAFRAAIEDCDRVMRNYVDWSLLDLLQTNEDSARLDEIDVIQPTLFAIEIALAALWRSWGVEPDAVVGHSMGETAAAYIAGALSLEDAAWIICSRSKLALRQRGKGAMAAVELSLEQATALVKDNKYEERVSVAVSNSPNSTVLSGDAEAVKEILAVLEEKGIFGRLVRVDFASHSPQMDLLREDLLSLMQRVQPRRASVPMFSTVNGTYIEGGELTAQYWVDNLRKPVLFLNATQELLEEGFDIFMEMSPHPILVGAIRQTIEQSDKPAMALASLRRDEGRNALLTTLGTLYAHGYEVEWSRLYPDGGRRVSLPTYPWQRQRHWNDGGDRSQSRAISTWRSDGTIAHPILNVGTPLALQKQTYLWTTEIDAELFPYLEEHRVHDMPVLAGAAYIELALAAATDIFGARHFCIEDLQLKKVLFFPQGIRQTLQVTLTPHEAEEGSWVLQFYSTQAEQDKQAVSWTHHATAMVRRVEEFLTNEAHPHLLPEQVPDQWTLTMEAPAFYDGIRARGIQHGPRFQGVTHIWRRSGEVMAQIAVPQEVIDERSGYQVHPALMDAILQGIIPFLPEENEDSYVPVVVKQVRLYQQPEGTGRLWSHAILRSDNTSTIDGDIILLDDEGHVLLEVLGFRLQSLEDNTQGLMRQRLNQLLYSIQWEQQVSTEQQVQESRKRWLIFGAHEGPAQKLVEYLQANGAECIVVTPGNTYKQVQVQHYELNPTSPEEFHHLFSELYQGGQTIDGIVYLWSLLTQPVNEASTVHALFEDQELVSIGTLHLLQALTATKQETTPRLYLVTSGVHAIEEQEGTTALSQAPLWGLGRVIVYEHQDLHATLIDLDPTPSEESIKALCKEISSNDEADEVALRGKRRYAARLAHHTLPNEQESSETLFRQDGTYLITGGLGGVGLRTAQWMIEQGARSLVLMGRRGPSEEAQATLHMMRDTGATVHLMLADVSQEEQLALALDEIRRRMPPLRGIFHSAVVLDDSTLLQLDRERFQGVMPPKVDGAWNLHRLTLNDPLDYFVLFSSAASLIGSPGQGNYAAANAFMDMLAFYRRQQGLPALCINWGRWGEVGQAMKGDRGERLDVRGFASMKPKEGLAILGELLRQSPPQVGVMSFHLPKWSQFYPNLTSSSLFADLVEETRAQEKAGAAEPRLTGDMLVTLDEEARHQALSQYLNAHIASVLGHASLNLDAYQPLNRLGIDSLMSVELRNRIRADLDVTIAVTTFLKGVTFEQLIGEILEGLLVHSVEQA</sequence>
<dbReference type="Gene3D" id="3.30.70.3290">
    <property type="match status" value="1"/>
</dbReference>
<dbReference type="PROSITE" id="PS52004">
    <property type="entry name" value="KS3_2"/>
    <property type="match status" value="1"/>
</dbReference>
<keyword evidence="3 8" id="KW-0808">Transferase</keyword>
<feature type="active site" description="Proton donor; for dehydratase activity" evidence="4">
    <location>
        <position position="954"/>
    </location>
</feature>
<organism evidence="8 9">
    <name type="scientific">Ktedonobacter racemifer DSM 44963</name>
    <dbReference type="NCBI Taxonomy" id="485913"/>
    <lineage>
        <taxon>Bacteria</taxon>
        <taxon>Bacillati</taxon>
        <taxon>Chloroflexota</taxon>
        <taxon>Ktedonobacteria</taxon>
        <taxon>Ktedonobacterales</taxon>
        <taxon>Ktedonobacteraceae</taxon>
        <taxon>Ktedonobacter</taxon>
    </lineage>
</organism>
<dbReference type="GO" id="GO:0004315">
    <property type="term" value="F:3-oxoacyl-[acyl-carrier-protein] synthase activity"/>
    <property type="evidence" value="ECO:0007669"/>
    <property type="project" value="InterPro"/>
</dbReference>
<dbReference type="InterPro" id="IPR020807">
    <property type="entry name" value="PKS_DH"/>
</dbReference>
<dbReference type="Gene3D" id="3.40.50.720">
    <property type="entry name" value="NAD(P)-binding Rossmann-like Domain"/>
    <property type="match status" value="1"/>
</dbReference>
<dbReference type="Gene3D" id="3.40.366.10">
    <property type="entry name" value="Malonyl-Coenzyme A Acyl Carrier Protein, domain 2"/>
    <property type="match status" value="1"/>
</dbReference>
<feature type="region of interest" description="C-terminal hotdog fold" evidence="4">
    <location>
        <begin position="893"/>
        <end position="1037"/>
    </location>
</feature>
<evidence type="ECO:0000256" key="4">
    <source>
        <dbReference type="PROSITE-ProRule" id="PRU01363"/>
    </source>
</evidence>
<dbReference type="Pfam" id="PF22621">
    <property type="entry name" value="CurL-like_PKS_C"/>
    <property type="match status" value="1"/>
</dbReference>
<evidence type="ECO:0000259" key="5">
    <source>
        <dbReference type="PROSITE" id="PS50075"/>
    </source>
</evidence>
<dbReference type="GO" id="GO:0005737">
    <property type="term" value="C:cytoplasm"/>
    <property type="evidence" value="ECO:0007669"/>
    <property type="project" value="TreeGrafter"/>
</dbReference>
<dbReference type="InterPro" id="IPR014043">
    <property type="entry name" value="Acyl_transferase_dom"/>
</dbReference>
<proteinExistence type="predicted"/>
<dbReference type="Gene3D" id="1.10.1200.10">
    <property type="entry name" value="ACP-like"/>
    <property type="match status" value="1"/>
</dbReference>
<evidence type="ECO:0000313" key="9">
    <source>
        <dbReference type="Proteomes" id="UP000004508"/>
    </source>
</evidence>
<dbReference type="InterPro" id="IPR016036">
    <property type="entry name" value="Malonyl_transacylase_ACP-bd"/>
</dbReference>
<evidence type="ECO:0000313" key="8">
    <source>
        <dbReference type="EMBL" id="EFH79602.1"/>
    </source>
</evidence>
<dbReference type="SUPFAM" id="SSF47336">
    <property type="entry name" value="ACP-like"/>
    <property type="match status" value="1"/>
</dbReference>
<dbReference type="Gene3D" id="3.40.47.10">
    <property type="match status" value="1"/>
</dbReference>
<feature type="region of interest" description="N-terminal hotdog fold" evidence="4">
    <location>
        <begin position="744"/>
        <end position="875"/>
    </location>
</feature>
<dbReference type="CDD" id="cd08955">
    <property type="entry name" value="KR_2_FAS_SDR_x"/>
    <property type="match status" value="1"/>
</dbReference>
<evidence type="ECO:0000256" key="1">
    <source>
        <dbReference type="ARBA" id="ARBA00022450"/>
    </source>
</evidence>
<dbReference type="SMART" id="SM00827">
    <property type="entry name" value="PKS_AT"/>
    <property type="match status" value="1"/>
</dbReference>
<dbReference type="InterPro" id="IPR049490">
    <property type="entry name" value="C883_1060-like_KR_N"/>
</dbReference>
<dbReference type="SUPFAM" id="SSF53901">
    <property type="entry name" value="Thiolase-like"/>
    <property type="match status" value="2"/>
</dbReference>
<feature type="active site" description="Proton acceptor; for dehydratase activity" evidence="4">
    <location>
        <position position="777"/>
    </location>
</feature>
<dbReference type="InterPro" id="IPR013968">
    <property type="entry name" value="PKS_KR"/>
</dbReference>
<dbReference type="InterPro" id="IPR014030">
    <property type="entry name" value="Ketoacyl_synth_N"/>
</dbReference>
<dbReference type="SUPFAM" id="SSF52151">
    <property type="entry name" value="FabD/lysophospholipase-like"/>
    <property type="match status" value="1"/>
</dbReference>
<dbReference type="FunFam" id="3.40.366.10:FF:000002">
    <property type="entry name" value="Probable polyketide synthase 2"/>
    <property type="match status" value="1"/>
</dbReference>
<dbReference type="InterPro" id="IPR016035">
    <property type="entry name" value="Acyl_Trfase/lysoPLipase"/>
</dbReference>
<keyword evidence="1" id="KW-0596">Phosphopantetheine</keyword>
<accession>D6U8P2</accession>
<dbReference type="GO" id="GO:0031177">
    <property type="term" value="F:phosphopantetheine binding"/>
    <property type="evidence" value="ECO:0007669"/>
    <property type="project" value="InterPro"/>
</dbReference>
<dbReference type="eggNOG" id="COG3321">
    <property type="taxonomic scope" value="Bacteria"/>
</dbReference>
<dbReference type="InterPro" id="IPR018201">
    <property type="entry name" value="Ketoacyl_synth_AS"/>
</dbReference>
<feature type="domain" description="Ketosynthase family 3 (KS3)" evidence="6">
    <location>
        <begin position="1"/>
        <end position="265"/>
    </location>
</feature>
<protein>
    <submittedName>
        <fullName evidence="8">Acyl transferase</fullName>
    </submittedName>
</protein>
<dbReference type="InterPro" id="IPR001227">
    <property type="entry name" value="Ac_transferase_dom_sf"/>
</dbReference>
<dbReference type="InParanoid" id="D6U8P2"/>
<dbReference type="InterPro" id="IPR020841">
    <property type="entry name" value="PKS_Beta-ketoAc_synthase_dom"/>
</dbReference>
<evidence type="ECO:0000259" key="6">
    <source>
        <dbReference type="PROSITE" id="PS52004"/>
    </source>
</evidence>
<dbReference type="InterPro" id="IPR020806">
    <property type="entry name" value="PKS_PP-bd"/>
</dbReference>
<dbReference type="Proteomes" id="UP000004508">
    <property type="component" value="Unassembled WGS sequence"/>
</dbReference>
<dbReference type="PROSITE" id="PS52019">
    <property type="entry name" value="PKS_MFAS_DH"/>
    <property type="match status" value="1"/>
</dbReference>
<dbReference type="InterPro" id="IPR014031">
    <property type="entry name" value="Ketoacyl_synth_C"/>
</dbReference>
<comment type="caution">
    <text evidence="8">The sequence shown here is derived from an EMBL/GenBank/DDBJ whole genome shotgun (WGS) entry which is preliminary data.</text>
</comment>
<dbReference type="GO" id="GO:0006633">
    <property type="term" value="P:fatty acid biosynthetic process"/>
    <property type="evidence" value="ECO:0007669"/>
    <property type="project" value="InterPro"/>
</dbReference>
<dbReference type="InterPro" id="IPR036291">
    <property type="entry name" value="NAD(P)-bd_dom_sf"/>
</dbReference>
<dbReference type="InterPro" id="IPR036736">
    <property type="entry name" value="ACP-like_sf"/>
</dbReference>
<dbReference type="InterPro" id="IPR057326">
    <property type="entry name" value="KR_dom"/>
</dbReference>
<dbReference type="Pfam" id="PF14765">
    <property type="entry name" value="PS-DH"/>
    <property type="match status" value="1"/>
</dbReference>
<dbReference type="GO" id="GO:0071770">
    <property type="term" value="P:DIM/DIP cell wall layer assembly"/>
    <property type="evidence" value="ECO:0007669"/>
    <property type="project" value="TreeGrafter"/>
</dbReference>
<dbReference type="Pfam" id="PF00698">
    <property type="entry name" value="Acyl_transf_1"/>
    <property type="match status" value="1"/>
</dbReference>
<dbReference type="InterPro" id="IPR016039">
    <property type="entry name" value="Thiolase-like"/>
</dbReference>
<evidence type="ECO:0000256" key="3">
    <source>
        <dbReference type="ARBA" id="ARBA00022679"/>
    </source>
</evidence>
<dbReference type="Pfam" id="PF00550">
    <property type="entry name" value="PP-binding"/>
    <property type="match status" value="1"/>
</dbReference>
<dbReference type="PROSITE" id="PS00606">
    <property type="entry name" value="KS3_1"/>
    <property type="match status" value="1"/>
</dbReference>
<dbReference type="Gene3D" id="3.10.129.110">
    <property type="entry name" value="Polyketide synthase dehydratase"/>
    <property type="match status" value="1"/>
</dbReference>
<dbReference type="SMART" id="SM00823">
    <property type="entry name" value="PKS_PP"/>
    <property type="match status" value="1"/>
</dbReference>
<dbReference type="InterPro" id="IPR050091">
    <property type="entry name" value="PKS_NRPS_Biosynth_Enz"/>
</dbReference>
<dbReference type="Pfam" id="PF02801">
    <property type="entry name" value="Ketoacyl-synt_C"/>
    <property type="match status" value="1"/>
</dbReference>
<dbReference type="InterPro" id="IPR042104">
    <property type="entry name" value="PKS_dehydratase_sf"/>
</dbReference>
<feature type="domain" description="Carrier" evidence="5">
    <location>
        <begin position="1565"/>
        <end position="1639"/>
    </location>
</feature>
<dbReference type="EMBL" id="ADVG01000006">
    <property type="protein sequence ID" value="EFH79602.1"/>
    <property type="molecule type" value="Genomic_DNA"/>
</dbReference>
<dbReference type="GO" id="GO:0005886">
    <property type="term" value="C:plasma membrane"/>
    <property type="evidence" value="ECO:0007669"/>
    <property type="project" value="TreeGrafter"/>
</dbReference>
<keyword evidence="9" id="KW-1185">Reference proteome</keyword>
<dbReference type="SMART" id="SM00822">
    <property type="entry name" value="PKS_KR"/>
    <property type="match status" value="1"/>
</dbReference>
<evidence type="ECO:0000256" key="2">
    <source>
        <dbReference type="ARBA" id="ARBA00022553"/>
    </source>
</evidence>
<name>D6U8P2_KTERA</name>
<dbReference type="InterPro" id="IPR049900">
    <property type="entry name" value="PKS_mFAS_DH"/>
</dbReference>
<dbReference type="SUPFAM" id="SSF55048">
    <property type="entry name" value="Probable ACP-binding domain of malonyl-CoA ACP transacylase"/>
    <property type="match status" value="1"/>
</dbReference>
<dbReference type="PROSITE" id="PS50075">
    <property type="entry name" value="CARRIER"/>
    <property type="match status" value="1"/>
</dbReference>
<dbReference type="InterPro" id="IPR049552">
    <property type="entry name" value="PKS_DH_N"/>
</dbReference>